<proteinExistence type="predicted"/>
<dbReference type="Proteomes" id="UP001305779">
    <property type="component" value="Unassembled WGS sequence"/>
</dbReference>
<feature type="compositionally biased region" description="Polar residues" evidence="1">
    <location>
        <begin position="13"/>
        <end position="26"/>
    </location>
</feature>
<reference evidence="2 3" key="1">
    <citation type="journal article" date="2023" name="G3 (Bethesda)">
        <title>A chromosome-level genome assembly of Zasmidium syzygii isolated from banana leaves.</title>
        <authorList>
            <person name="van Westerhoven A.C."/>
            <person name="Mehrabi R."/>
            <person name="Talebi R."/>
            <person name="Steentjes M.B.F."/>
            <person name="Corcolon B."/>
            <person name="Chong P.A."/>
            <person name="Kema G.H.J."/>
            <person name="Seidl M.F."/>
        </authorList>
    </citation>
    <scope>NUCLEOTIDE SEQUENCE [LARGE SCALE GENOMIC DNA]</scope>
    <source>
        <strain evidence="2 3">P124</strain>
    </source>
</reference>
<dbReference type="EMBL" id="JAXOVC010000006">
    <property type="protein sequence ID" value="KAK4499922.1"/>
    <property type="molecule type" value="Genomic_DNA"/>
</dbReference>
<sequence>MSNIKEGKERKGATTNSVYQRSHRNASNSNIKSRLFWRRLQPLHACKERISQDTGSNYATRRYHELYNRLIHVEFGEENATASFKNRLALFGLQPPTRTPSLVESQVALTIWLKQDFRETGETLFSIDQAPAIYQTWVDANKSPPQPAALAQWSLTQWHTLDENDRDFFRDRTATLQNGDIHTLLDCVIACMRIPWCKEELKLCQGSPGIAQMQADAAKQQQTEGFGTFQLSFRPKKVQEEPAPIEEDSMQLYGQIERVQEQPEITDEYLKQLEEELAAEKQTGATQKEQREDPWTAFYYDLA</sequence>
<feature type="region of interest" description="Disordered" evidence="1">
    <location>
        <begin position="277"/>
        <end position="303"/>
    </location>
</feature>
<feature type="region of interest" description="Disordered" evidence="1">
    <location>
        <begin position="1"/>
        <end position="26"/>
    </location>
</feature>
<keyword evidence="3" id="KW-1185">Reference proteome</keyword>
<evidence type="ECO:0000256" key="1">
    <source>
        <dbReference type="SAM" id="MobiDB-lite"/>
    </source>
</evidence>
<evidence type="ECO:0000313" key="3">
    <source>
        <dbReference type="Proteomes" id="UP001305779"/>
    </source>
</evidence>
<accession>A0ABR0EEL4</accession>
<organism evidence="2 3">
    <name type="scientific">Zasmidium cellare</name>
    <name type="common">Wine cellar mold</name>
    <name type="synonym">Racodium cellare</name>
    <dbReference type="NCBI Taxonomy" id="395010"/>
    <lineage>
        <taxon>Eukaryota</taxon>
        <taxon>Fungi</taxon>
        <taxon>Dikarya</taxon>
        <taxon>Ascomycota</taxon>
        <taxon>Pezizomycotina</taxon>
        <taxon>Dothideomycetes</taxon>
        <taxon>Dothideomycetidae</taxon>
        <taxon>Mycosphaerellales</taxon>
        <taxon>Mycosphaerellaceae</taxon>
        <taxon>Zasmidium</taxon>
    </lineage>
</organism>
<protein>
    <submittedName>
        <fullName evidence="2">Uncharacterized protein</fullName>
    </submittedName>
</protein>
<name>A0ABR0EEL4_ZASCE</name>
<gene>
    <name evidence="2" type="ORF">PRZ48_008108</name>
</gene>
<evidence type="ECO:0000313" key="2">
    <source>
        <dbReference type="EMBL" id="KAK4499922.1"/>
    </source>
</evidence>
<comment type="caution">
    <text evidence="2">The sequence shown here is derived from an EMBL/GenBank/DDBJ whole genome shotgun (WGS) entry which is preliminary data.</text>
</comment>
<feature type="compositionally biased region" description="Basic and acidic residues" evidence="1">
    <location>
        <begin position="1"/>
        <end position="12"/>
    </location>
</feature>